<accession>A0A396AIB2</accession>
<sequence>MRFKPAADAVNEIWKQQKADKSPLLVAIDGRCGSGKTTLGFYLQELFDCNLFHMDDFFLRVEQRTPERMREVGGNVDYERFEKTVLEPLQKKQNVFYQPFSCREWKLMQTSEIPYRQLNIIEGSYSLHPYFKDPYDLHIFMDIDPDSQMENIVKRNGIEKAKDFEEKWIPKEEAYFEKFRVQEGAVRILW</sequence>
<dbReference type="SUPFAM" id="SSF52540">
    <property type="entry name" value="P-loop containing nucleoside triphosphate hydrolases"/>
    <property type="match status" value="1"/>
</dbReference>
<name>A0A396AIB2_9FIRM</name>
<dbReference type="Proteomes" id="UP000266391">
    <property type="component" value="Unassembled WGS sequence"/>
</dbReference>
<evidence type="ECO:0008006" key="3">
    <source>
        <dbReference type="Google" id="ProtNLM"/>
    </source>
</evidence>
<evidence type="ECO:0000313" key="2">
    <source>
        <dbReference type="Proteomes" id="UP000266391"/>
    </source>
</evidence>
<dbReference type="InterPro" id="IPR027417">
    <property type="entry name" value="P-loop_NTPase"/>
</dbReference>
<evidence type="ECO:0000313" key="1">
    <source>
        <dbReference type="EMBL" id="RHD05102.1"/>
    </source>
</evidence>
<organism evidence="1 2">
    <name type="scientific">Roseburia inulinivorans</name>
    <dbReference type="NCBI Taxonomy" id="360807"/>
    <lineage>
        <taxon>Bacteria</taxon>
        <taxon>Bacillati</taxon>
        <taxon>Bacillota</taxon>
        <taxon>Clostridia</taxon>
        <taxon>Lachnospirales</taxon>
        <taxon>Lachnospiraceae</taxon>
        <taxon>Roseburia</taxon>
    </lineage>
</organism>
<dbReference type="Gene3D" id="3.40.50.300">
    <property type="entry name" value="P-loop containing nucleotide triphosphate hydrolases"/>
    <property type="match status" value="1"/>
</dbReference>
<reference evidence="1 2" key="1">
    <citation type="submission" date="2018-08" db="EMBL/GenBank/DDBJ databases">
        <title>A genome reference for cultivated species of the human gut microbiota.</title>
        <authorList>
            <person name="Zou Y."/>
            <person name="Xue W."/>
            <person name="Luo G."/>
        </authorList>
    </citation>
    <scope>NUCLEOTIDE SEQUENCE [LARGE SCALE GENOMIC DNA]</scope>
    <source>
        <strain evidence="1 2">AM32-8LB</strain>
    </source>
</reference>
<protein>
    <recommendedName>
        <fullName evidence="3">Uridine kinase</fullName>
    </recommendedName>
</protein>
<comment type="caution">
    <text evidence="1">The sequence shown here is derived from an EMBL/GenBank/DDBJ whole genome shotgun (WGS) entry which is preliminary data.</text>
</comment>
<proteinExistence type="predicted"/>
<dbReference type="EMBL" id="QSIQ01000004">
    <property type="protein sequence ID" value="RHD05102.1"/>
    <property type="molecule type" value="Genomic_DNA"/>
</dbReference>
<gene>
    <name evidence="1" type="ORF">DW813_03970</name>
</gene>
<dbReference type="AlphaFoldDB" id="A0A396AIB2"/>